<reference evidence="3" key="1">
    <citation type="submission" date="2018-05" db="EMBL/GenBank/DDBJ databases">
        <title>Azospirillum thermophila sp. nov., a novel isolated from hot spring.</title>
        <authorList>
            <person name="Zhao Z."/>
        </authorList>
    </citation>
    <scope>NUCLEOTIDE SEQUENCE [LARGE SCALE GENOMIC DNA]</scope>
    <source>
        <strain evidence="3">CFH 70021</strain>
        <plasmid evidence="3">unnamed1</plasmid>
    </source>
</reference>
<evidence type="ECO:0000313" key="2">
    <source>
        <dbReference type="EMBL" id="AWK89281.1"/>
    </source>
</evidence>
<proteinExistence type="predicted"/>
<gene>
    <name evidence="2" type="ORF">DEW08_23405</name>
</gene>
<dbReference type="Pfam" id="PF06707">
    <property type="entry name" value="DUF1194"/>
    <property type="match status" value="1"/>
</dbReference>
<evidence type="ECO:0000259" key="1">
    <source>
        <dbReference type="PROSITE" id="PS50234"/>
    </source>
</evidence>
<dbReference type="Gene3D" id="3.40.50.410">
    <property type="entry name" value="von Willebrand factor, type A domain"/>
    <property type="match status" value="1"/>
</dbReference>
<dbReference type="PROSITE" id="PS50234">
    <property type="entry name" value="VWFA"/>
    <property type="match status" value="1"/>
</dbReference>
<dbReference type="CDD" id="cd00198">
    <property type="entry name" value="vWFA"/>
    <property type="match status" value="1"/>
</dbReference>
<keyword evidence="2" id="KW-0614">Plasmid</keyword>
<keyword evidence="3" id="KW-1185">Reference proteome</keyword>
<dbReference type="SUPFAM" id="SSF53300">
    <property type="entry name" value="vWA-like"/>
    <property type="match status" value="1"/>
</dbReference>
<dbReference type="InterPro" id="IPR036465">
    <property type="entry name" value="vWFA_dom_sf"/>
</dbReference>
<dbReference type="InterPro" id="IPR010607">
    <property type="entry name" value="DUF1194"/>
</dbReference>
<dbReference type="SMART" id="SM00327">
    <property type="entry name" value="VWA"/>
    <property type="match status" value="1"/>
</dbReference>
<evidence type="ECO:0000313" key="3">
    <source>
        <dbReference type="Proteomes" id="UP000245629"/>
    </source>
</evidence>
<dbReference type="Proteomes" id="UP000245629">
    <property type="component" value="Plasmid unnamed1"/>
</dbReference>
<protein>
    <recommendedName>
        <fullName evidence="1">VWFA domain-containing protein</fullName>
    </recommendedName>
</protein>
<dbReference type="InterPro" id="IPR002035">
    <property type="entry name" value="VWF_A"/>
</dbReference>
<sequence length="229" mass="23957">MAGPADGRAESKTGGRAGPSRAAVELVLALDRSASITDSDLDFQLRGHAAAFRDPDVAAAIGNSEVAVTLVSYSGPRSLQVHVPWRLLRSEADARAFADAIDGLPRNHQGDSTAIGAAIEDAAALFGGSGYAAPRKVIDIVSNGFSNSGVDPVTARDRAVARGITINGLAILDEFPWLEDYFKDNVIGGDNCFAKSATDQESFIEALRQKLILEIAARPAIPTTAVAAR</sequence>
<dbReference type="KEGG" id="azz:DEW08_23405"/>
<geneLocation type="plasmid" evidence="2 3">
    <name>unnamed1</name>
</geneLocation>
<accession>A0A2S2CXR8</accession>
<name>A0A2S2CXR8_9PROT</name>
<dbReference type="OrthoDB" id="9792179at2"/>
<feature type="domain" description="VWFA" evidence="1">
    <location>
        <begin position="25"/>
        <end position="211"/>
    </location>
</feature>
<dbReference type="EMBL" id="CP029356">
    <property type="protein sequence ID" value="AWK89281.1"/>
    <property type="molecule type" value="Genomic_DNA"/>
</dbReference>
<dbReference type="AlphaFoldDB" id="A0A2S2CXR8"/>
<organism evidence="2 3">
    <name type="scientific">Azospirillum thermophilum</name>
    <dbReference type="NCBI Taxonomy" id="2202148"/>
    <lineage>
        <taxon>Bacteria</taxon>
        <taxon>Pseudomonadati</taxon>
        <taxon>Pseudomonadota</taxon>
        <taxon>Alphaproteobacteria</taxon>
        <taxon>Rhodospirillales</taxon>
        <taxon>Azospirillaceae</taxon>
        <taxon>Azospirillum</taxon>
    </lineage>
</organism>